<dbReference type="Pfam" id="PF02602">
    <property type="entry name" value="HEM4"/>
    <property type="match status" value="1"/>
</dbReference>
<evidence type="ECO:0000256" key="7">
    <source>
        <dbReference type="ARBA" id="ARBA00040167"/>
    </source>
</evidence>
<reference evidence="12" key="1">
    <citation type="submission" date="2016-10" db="EMBL/GenBank/DDBJ databases">
        <authorList>
            <person name="Varghese N."/>
        </authorList>
    </citation>
    <scope>NUCLEOTIDE SEQUENCE [LARGE SCALE GENOMIC DNA]</scope>
    <source>
        <strain evidence="12">DSM 12489</strain>
    </source>
</reference>
<dbReference type="InterPro" id="IPR039793">
    <property type="entry name" value="UROS/Hem4"/>
</dbReference>
<evidence type="ECO:0000313" key="11">
    <source>
        <dbReference type="EMBL" id="SDW40477.1"/>
    </source>
</evidence>
<dbReference type="RefSeq" id="WP_052012278.1">
    <property type="nucleotide sequence ID" value="NZ_FNOJ01000005.1"/>
</dbReference>
<dbReference type="CDD" id="cd06578">
    <property type="entry name" value="HemD"/>
    <property type="match status" value="1"/>
</dbReference>
<dbReference type="PANTHER" id="PTHR38042:SF1">
    <property type="entry name" value="UROPORPHYRINOGEN-III SYNTHASE, CHLOROPLASTIC"/>
    <property type="match status" value="1"/>
</dbReference>
<keyword evidence="12" id="KW-1185">Reference proteome</keyword>
<evidence type="ECO:0000256" key="3">
    <source>
        <dbReference type="ARBA" id="ARBA00013109"/>
    </source>
</evidence>
<evidence type="ECO:0000256" key="9">
    <source>
        <dbReference type="RuleBase" id="RU366031"/>
    </source>
</evidence>
<evidence type="ECO:0000256" key="4">
    <source>
        <dbReference type="ARBA" id="ARBA00023239"/>
    </source>
</evidence>
<comment type="similarity">
    <text evidence="2 9">Belongs to the uroporphyrinogen-III synthase family.</text>
</comment>
<evidence type="ECO:0000313" key="12">
    <source>
        <dbReference type="Proteomes" id="UP000182589"/>
    </source>
</evidence>
<dbReference type="PANTHER" id="PTHR38042">
    <property type="entry name" value="UROPORPHYRINOGEN-III SYNTHASE, CHLOROPLASTIC"/>
    <property type="match status" value="1"/>
</dbReference>
<sequence length="244" mass="27089">MHDKVVFVTQSGANGKALVRELAIRGHRCLHVPLIETVSLLPSTDVVFDRVDAWLCTSAAAARVIAQAGLDLRAIRPPVCYCVGEATAEAFRSLDLFVKTFPDVRDGRSLAVRVAAQYQHSPRRFVFVCGRQARRELPELLRQYGHLVMEWVVYDTVPAVVEPEVFLQHGQAVLTVFSPSAVDVLCSFEPLRLWAKQPGIRVVPFGHTTLDRLVQQDIAVTVIPKRPTRADMLVAIESALSIQD</sequence>
<comment type="catalytic activity">
    <reaction evidence="8 9">
        <text>hydroxymethylbilane = uroporphyrinogen III + H2O</text>
        <dbReference type="Rhea" id="RHEA:18965"/>
        <dbReference type="ChEBI" id="CHEBI:15377"/>
        <dbReference type="ChEBI" id="CHEBI:57308"/>
        <dbReference type="ChEBI" id="CHEBI:57845"/>
        <dbReference type="EC" id="4.2.1.75"/>
    </reaction>
</comment>
<dbReference type="Proteomes" id="UP000182589">
    <property type="component" value="Unassembled WGS sequence"/>
</dbReference>
<dbReference type="GO" id="GO:0006780">
    <property type="term" value="P:uroporphyrinogen III biosynthetic process"/>
    <property type="evidence" value="ECO:0007669"/>
    <property type="project" value="UniProtKB-UniRule"/>
</dbReference>
<dbReference type="GO" id="GO:0004852">
    <property type="term" value="F:uroporphyrinogen-III synthase activity"/>
    <property type="evidence" value="ECO:0007669"/>
    <property type="project" value="UniProtKB-UniRule"/>
</dbReference>
<feature type="domain" description="Tetrapyrrole biosynthesis uroporphyrinogen III synthase" evidence="10">
    <location>
        <begin position="17"/>
        <end position="233"/>
    </location>
</feature>
<keyword evidence="4 9" id="KW-0456">Lyase</keyword>
<evidence type="ECO:0000259" key="10">
    <source>
        <dbReference type="Pfam" id="PF02602"/>
    </source>
</evidence>
<dbReference type="EMBL" id="FNOJ01000005">
    <property type="protein sequence ID" value="SDW40477.1"/>
    <property type="molecule type" value="Genomic_DNA"/>
</dbReference>
<evidence type="ECO:0000256" key="8">
    <source>
        <dbReference type="ARBA" id="ARBA00048617"/>
    </source>
</evidence>
<dbReference type="Gene3D" id="3.40.50.10090">
    <property type="match status" value="2"/>
</dbReference>
<organism evidence="11 12">
    <name type="scientific">Alicyclobacillus hesperidum</name>
    <dbReference type="NCBI Taxonomy" id="89784"/>
    <lineage>
        <taxon>Bacteria</taxon>
        <taxon>Bacillati</taxon>
        <taxon>Bacillota</taxon>
        <taxon>Bacilli</taxon>
        <taxon>Bacillales</taxon>
        <taxon>Alicyclobacillaceae</taxon>
        <taxon>Alicyclobacillus</taxon>
    </lineage>
</organism>
<dbReference type="AlphaFoldDB" id="A0A1H2T9N9"/>
<comment type="function">
    <text evidence="6 9">Catalyzes cyclization of the linear tetrapyrrole, hydroxymethylbilane, to the macrocyclic uroporphyrinogen III.</text>
</comment>
<dbReference type="UniPathway" id="UPA00251">
    <property type="reaction ID" value="UER00320"/>
</dbReference>
<protein>
    <recommendedName>
        <fullName evidence="7 9">Uroporphyrinogen-III synthase</fullName>
        <ecNumber evidence="3 9">4.2.1.75</ecNumber>
    </recommendedName>
</protein>
<gene>
    <name evidence="11" type="ORF">SAMN04489725_105129</name>
</gene>
<dbReference type="InterPro" id="IPR003754">
    <property type="entry name" value="4pyrrol_synth_uPrphyn_synth"/>
</dbReference>
<proteinExistence type="inferred from homology"/>
<dbReference type="STRING" id="89784.SAMN04489725_105129"/>
<dbReference type="InterPro" id="IPR036108">
    <property type="entry name" value="4pyrrol_syn_uPrphyn_synt_sf"/>
</dbReference>
<evidence type="ECO:0000256" key="2">
    <source>
        <dbReference type="ARBA" id="ARBA00008133"/>
    </source>
</evidence>
<evidence type="ECO:0000256" key="5">
    <source>
        <dbReference type="ARBA" id="ARBA00023244"/>
    </source>
</evidence>
<dbReference type="SUPFAM" id="SSF69618">
    <property type="entry name" value="HemD-like"/>
    <property type="match status" value="1"/>
</dbReference>
<keyword evidence="5 9" id="KW-0627">Porphyrin biosynthesis</keyword>
<dbReference type="EC" id="4.2.1.75" evidence="3 9"/>
<dbReference type="GO" id="GO:0006782">
    <property type="term" value="P:protoporphyrinogen IX biosynthetic process"/>
    <property type="evidence" value="ECO:0007669"/>
    <property type="project" value="UniProtKB-UniRule"/>
</dbReference>
<accession>A0A1H2T9N9</accession>
<comment type="pathway">
    <text evidence="1 9">Porphyrin-containing compound metabolism; protoporphyrin-IX biosynthesis; coproporphyrinogen-III from 5-aminolevulinate: step 3/4.</text>
</comment>
<name>A0A1H2T9N9_9BACL</name>
<evidence type="ECO:0000256" key="1">
    <source>
        <dbReference type="ARBA" id="ARBA00004772"/>
    </source>
</evidence>
<evidence type="ECO:0000256" key="6">
    <source>
        <dbReference type="ARBA" id="ARBA00037589"/>
    </source>
</evidence>